<reference evidence="3" key="1">
    <citation type="submission" date="2016-11" db="UniProtKB">
        <authorList>
            <consortium name="WormBaseParasite"/>
        </authorList>
    </citation>
    <scope>IDENTIFICATION</scope>
</reference>
<proteinExistence type="predicted"/>
<protein>
    <submittedName>
        <fullName evidence="3">TPX2_importin domain-containing protein</fullName>
    </submittedName>
</protein>
<name>A0A1I7WGU2_HETBA</name>
<evidence type="ECO:0000256" key="1">
    <source>
        <dbReference type="SAM" id="MobiDB-lite"/>
    </source>
</evidence>
<feature type="compositionally biased region" description="Polar residues" evidence="1">
    <location>
        <begin position="146"/>
        <end position="157"/>
    </location>
</feature>
<evidence type="ECO:0000313" key="3">
    <source>
        <dbReference type="WBParaSite" id="Hba_04186"/>
    </source>
</evidence>
<keyword evidence="2" id="KW-1185">Reference proteome</keyword>
<accession>A0A1I7WGU2</accession>
<evidence type="ECO:0000313" key="2">
    <source>
        <dbReference type="Proteomes" id="UP000095283"/>
    </source>
</evidence>
<dbReference type="WBParaSite" id="Hba_04186">
    <property type="protein sequence ID" value="Hba_04186"/>
    <property type="gene ID" value="Hba_04186"/>
</dbReference>
<dbReference type="AlphaFoldDB" id="A0A1I7WGU2"/>
<organism evidence="2 3">
    <name type="scientific">Heterorhabditis bacteriophora</name>
    <name type="common">Entomopathogenic nematode worm</name>
    <dbReference type="NCBI Taxonomy" id="37862"/>
    <lineage>
        <taxon>Eukaryota</taxon>
        <taxon>Metazoa</taxon>
        <taxon>Ecdysozoa</taxon>
        <taxon>Nematoda</taxon>
        <taxon>Chromadorea</taxon>
        <taxon>Rhabditida</taxon>
        <taxon>Rhabditina</taxon>
        <taxon>Rhabditomorpha</taxon>
        <taxon>Strongyloidea</taxon>
        <taxon>Heterorhabditidae</taxon>
        <taxon>Heterorhabditis</taxon>
    </lineage>
</organism>
<sequence>MSWRSGSRRRTRWSGHGTDPGLSVFDLLSYSGLLEPGLCLSAQLPPLLREKSGIILDAFFLRASKALRKPLATSGWTRPDDQNYLPEREALAPKRHKASEAVQHLSAKRYKSVQNYPTLLPKERRELSADAKPRLKKALKDREKTSPANLHSSESSKLTVQVRLNLPMALSSAAGIGTVTTPPCAATTTTTPRHYVVTLRE</sequence>
<feature type="region of interest" description="Disordered" evidence="1">
    <location>
        <begin position="137"/>
        <end position="157"/>
    </location>
</feature>
<dbReference type="Proteomes" id="UP000095283">
    <property type="component" value="Unplaced"/>
</dbReference>